<reference evidence="8 10" key="1">
    <citation type="submission" date="2024-02" db="EMBL/GenBank/DDBJ databases">
        <authorList>
            <person name="Chen Y."/>
            <person name="Shah S."/>
            <person name="Dougan E. K."/>
            <person name="Thang M."/>
            <person name="Chan C."/>
        </authorList>
    </citation>
    <scope>NUCLEOTIDE SEQUENCE [LARGE SCALE GENOMIC DNA]</scope>
</reference>
<comment type="similarity">
    <text evidence="2">Belongs to the LysR transcriptional regulatory family.</text>
</comment>
<evidence type="ECO:0000256" key="4">
    <source>
        <dbReference type="ARBA" id="ARBA00023015"/>
    </source>
</evidence>
<sequence length="286" mass="31335">MAVFVEVARAKGFRAAAEKLKLGAGSVSEAVQRFEDRLGVRLFERSTRSIALTPAGERLYERSLPAIRDLESAVQELNDSKDVVAGTLRLSAPRSAGPFFLTDLLARFATAHPEVDVELIYDDRKVNLVTAGVDAAIRSQTLVEQDTYALPVGPELKLALVASPDYLERAGVPATPHDLIAHDGLFYAFDQADRLALWAFAGPGGGYSVTPRSRMVVNDLSTLLSLTEAGLGIAYLYEEPAKTLISKGRLISLFKDEIPALPRYTLNYLTKRHMPARLRAFIDFSK</sequence>
<evidence type="ECO:0000256" key="6">
    <source>
        <dbReference type="ARBA" id="ARBA00023163"/>
    </source>
</evidence>
<proteinExistence type="inferred from homology"/>
<evidence type="ECO:0000313" key="10">
    <source>
        <dbReference type="Proteomes" id="UP001642464"/>
    </source>
</evidence>
<evidence type="ECO:0000256" key="2">
    <source>
        <dbReference type="ARBA" id="ARBA00009437"/>
    </source>
</evidence>
<comment type="caution">
    <text evidence="8">The sequence shown here is derived from an EMBL/GenBank/DDBJ whole genome shotgun (WGS) entry which is preliminary data.</text>
</comment>
<dbReference type="InterPro" id="IPR036388">
    <property type="entry name" value="WH-like_DNA-bd_sf"/>
</dbReference>
<protein>
    <recommendedName>
        <fullName evidence="3">Probable RuBisCO transcriptional regulator</fullName>
    </recommendedName>
</protein>
<dbReference type="InterPro" id="IPR005119">
    <property type="entry name" value="LysR_subst-bd"/>
</dbReference>
<name>A0ABP0LJU5_9DINO</name>
<dbReference type="InterPro" id="IPR058163">
    <property type="entry name" value="LysR-type_TF_proteobact-type"/>
</dbReference>
<dbReference type="EMBL" id="CAXAMM010017779">
    <property type="protein sequence ID" value="CAK9041969.1"/>
    <property type="molecule type" value="Genomic_DNA"/>
</dbReference>
<feature type="domain" description="HTH lysR-type" evidence="7">
    <location>
        <begin position="1"/>
        <end position="53"/>
    </location>
</feature>
<keyword evidence="5" id="KW-0238">DNA-binding</keyword>
<evidence type="ECO:0000256" key="5">
    <source>
        <dbReference type="ARBA" id="ARBA00023125"/>
    </source>
</evidence>
<dbReference type="PANTHER" id="PTHR30537:SF5">
    <property type="entry name" value="HTH-TYPE TRANSCRIPTIONAL ACTIVATOR TTDR-RELATED"/>
    <property type="match status" value="1"/>
</dbReference>
<dbReference type="Proteomes" id="UP001642464">
    <property type="component" value="Unassembled WGS sequence"/>
</dbReference>
<evidence type="ECO:0000259" key="7">
    <source>
        <dbReference type="PROSITE" id="PS50931"/>
    </source>
</evidence>
<dbReference type="SUPFAM" id="SSF46785">
    <property type="entry name" value="Winged helix' DNA-binding domain"/>
    <property type="match status" value="1"/>
</dbReference>
<evidence type="ECO:0000256" key="1">
    <source>
        <dbReference type="ARBA" id="ARBA00003782"/>
    </source>
</evidence>
<dbReference type="Gene3D" id="3.40.190.290">
    <property type="match status" value="1"/>
</dbReference>
<dbReference type="PANTHER" id="PTHR30537">
    <property type="entry name" value="HTH-TYPE TRANSCRIPTIONAL REGULATOR"/>
    <property type="match status" value="1"/>
</dbReference>
<dbReference type="InterPro" id="IPR036390">
    <property type="entry name" value="WH_DNA-bd_sf"/>
</dbReference>
<evidence type="ECO:0000256" key="3">
    <source>
        <dbReference type="ARBA" id="ARBA00018907"/>
    </source>
</evidence>
<dbReference type="InterPro" id="IPR000847">
    <property type="entry name" value="LysR_HTH_N"/>
</dbReference>
<keyword evidence="10" id="KW-1185">Reference proteome</keyword>
<keyword evidence="6" id="KW-0804">Transcription</keyword>
<comment type="function">
    <text evidence="1">Trans-acting transcriptional regulator of RuBisCO genes (rbcL and rbcS) expression.</text>
</comment>
<evidence type="ECO:0000313" key="9">
    <source>
        <dbReference type="EMBL" id="CAK9041969.1"/>
    </source>
</evidence>
<accession>A0ABP0LJU5</accession>
<dbReference type="SUPFAM" id="SSF53850">
    <property type="entry name" value="Periplasmic binding protein-like II"/>
    <property type="match status" value="1"/>
</dbReference>
<gene>
    <name evidence="8" type="ORF">SCF082_LOCUS23085</name>
    <name evidence="9" type="ORF">SCF082_LOCUS24193</name>
</gene>
<dbReference type="PROSITE" id="PS50931">
    <property type="entry name" value="HTH_LYSR"/>
    <property type="match status" value="1"/>
</dbReference>
<keyword evidence="4" id="KW-0805">Transcription regulation</keyword>
<organism evidence="8 10">
    <name type="scientific">Durusdinium trenchii</name>
    <dbReference type="NCBI Taxonomy" id="1381693"/>
    <lineage>
        <taxon>Eukaryota</taxon>
        <taxon>Sar</taxon>
        <taxon>Alveolata</taxon>
        <taxon>Dinophyceae</taxon>
        <taxon>Suessiales</taxon>
        <taxon>Symbiodiniaceae</taxon>
        <taxon>Durusdinium</taxon>
    </lineage>
</organism>
<dbReference type="Gene3D" id="1.10.10.10">
    <property type="entry name" value="Winged helix-like DNA-binding domain superfamily/Winged helix DNA-binding domain"/>
    <property type="match status" value="1"/>
</dbReference>
<dbReference type="Pfam" id="PF00126">
    <property type="entry name" value="HTH_1"/>
    <property type="match status" value="1"/>
</dbReference>
<evidence type="ECO:0000313" key="8">
    <source>
        <dbReference type="EMBL" id="CAK9039462.1"/>
    </source>
</evidence>
<dbReference type="EMBL" id="CAXAMM010016668">
    <property type="protein sequence ID" value="CAK9039462.1"/>
    <property type="molecule type" value="Genomic_DNA"/>
</dbReference>
<dbReference type="Pfam" id="PF03466">
    <property type="entry name" value="LysR_substrate"/>
    <property type="match status" value="1"/>
</dbReference>